<reference evidence="6" key="1">
    <citation type="submission" date="2020-05" db="EMBL/GenBank/DDBJ databases">
        <title>WGS assembly of Panicum virgatum.</title>
        <authorList>
            <person name="Lovell J.T."/>
            <person name="Jenkins J."/>
            <person name="Shu S."/>
            <person name="Juenger T.E."/>
            <person name="Schmutz J."/>
        </authorList>
    </citation>
    <scope>NUCLEOTIDE SEQUENCE</scope>
    <source>
        <strain evidence="6">AP13</strain>
    </source>
</reference>
<dbReference type="PANTHER" id="PTHR34396:SF27">
    <property type="entry name" value="OS08G0208700 PROTEIN"/>
    <property type="match status" value="1"/>
</dbReference>
<comment type="caution">
    <text evidence="6">The sequence shown here is derived from an EMBL/GenBank/DDBJ whole genome shotgun (WGS) entry which is preliminary data.</text>
</comment>
<name>A0A8T0WK66_PANVG</name>
<proteinExistence type="predicted"/>
<evidence type="ECO:0000256" key="4">
    <source>
        <dbReference type="SAM" id="MobiDB-lite"/>
    </source>
</evidence>
<dbReference type="GO" id="GO:0006357">
    <property type="term" value="P:regulation of transcription by RNA polymerase II"/>
    <property type="evidence" value="ECO:0007669"/>
    <property type="project" value="TreeGrafter"/>
</dbReference>
<dbReference type="GO" id="GO:1990837">
    <property type="term" value="F:sequence-specific double-stranded DNA binding"/>
    <property type="evidence" value="ECO:0007669"/>
    <property type="project" value="TreeGrafter"/>
</dbReference>
<dbReference type="SMART" id="SM00614">
    <property type="entry name" value="ZnF_BED"/>
    <property type="match status" value="1"/>
</dbReference>
<feature type="domain" description="BED-type" evidence="5">
    <location>
        <begin position="75"/>
        <end position="115"/>
    </location>
</feature>
<dbReference type="Pfam" id="PF02892">
    <property type="entry name" value="zf-BED"/>
    <property type="match status" value="1"/>
</dbReference>
<keyword evidence="3" id="KW-0862">Zinc</keyword>
<dbReference type="Proteomes" id="UP000823388">
    <property type="component" value="Chromosome 2K"/>
</dbReference>
<protein>
    <recommendedName>
        <fullName evidence="5">BED-type domain-containing protein</fullName>
    </recommendedName>
</protein>
<keyword evidence="7" id="KW-1185">Reference proteome</keyword>
<evidence type="ECO:0000313" key="6">
    <source>
        <dbReference type="EMBL" id="KAG2646447.1"/>
    </source>
</evidence>
<dbReference type="AlphaFoldDB" id="A0A8T0WK66"/>
<evidence type="ECO:0000313" key="7">
    <source>
        <dbReference type="Proteomes" id="UP000823388"/>
    </source>
</evidence>
<evidence type="ECO:0000259" key="5">
    <source>
        <dbReference type="Pfam" id="PF02892"/>
    </source>
</evidence>
<organism evidence="6 7">
    <name type="scientific">Panicum virgatum</name>
    <name type="common">Blackwell switchgrass</name>
    <dbReference type="NCBI Taxonomy" id="38727"/>
    <lineage>
        <taxon>Eukaryota</taxon>
        <taxon>Viridiplantae</taxon>
        <taxon>Streptophyta</taxon>
        <taxon>Embryophyta</taxon>
        <taxon>Tracheophyta</taxon>
        <taxon>Spermatophyta</taxon>
        <taxon>Magnoliopsida</taxon>
        <taxon>Liliopsida</taxon>
        <taxon>Poales</taxon>
        <taxon>Poaceae</taxon>
        <taxon>PACMAD clade</taxon>
        <taxon>Panicoideae</taxon>
        <taxon>Panicodae</taxon>
        <taxon>Paniceae</taxon>
        <taxon>Panicinae</taxon>
        <taxon>Panicum</taxon>
        <taxon>Panicum sect. Hiantes</taxon>
    </lineage>
</organism>
<evidence type="ECO:0000256" key="2">
    <source>
        <dbReference type="ARBA" id="ARBA00022771"/>
    </source>
</evidence>
<accession>A0A8T0WK66</accession>
<dbReference type="GO" id="GO:0005634">
    <property type="term" value="C:nucleus"/>
    <property type="evidence" value="ECO:0007669"/>
    <property type="project" value="TreeGrafter"/>
</dbReference>
<feature type="compositionally biased region" description="Polar residues" evidence="4">
    <location>
        <begin position="53"/>
        <end position="66"/>
    </location>
</feature>
<sequence length="119" mass="12664">MADGDDPTSYNYELRAMGLRGDDEDDLGADAEELLGSNAAIDLDADAPAHPQGQASRTSGSESVSNGRKRRASTSKVWKDFDAILEVINGKEVRTGAKCKHCKKDFSGKSTGGTTLLLM</sequence>
<dbReference type="InterPro" id="IPR053031">
    <property type="entry name" value="Cuticle_assoc_protein"/>
</dbReference>
<dbReference type="InterPro" id="IPR003656">
    <property type="entry name" value="Znf_BED"/>
</dbReference>
<gene>
    <name evidence="6" type="ORF">PVAP13_2KG510405</name>
</gene>
<keyword evidence="1" id="KW-0479">Metal-binding</keyword>
<dbReference type="GO" id="GO:0008270">
    <property type="term" value="F:zinc ion binding"/>
    <property type="evidence" value="ECO:0007669"/>
    <property type="project" value="UniProtKB-KW"/>
</dbReference>
<dbReference type="EMBL" id="CM029039">
    <property type="protein sequence ID" value="KAG2646447.1"/>
    <property type="molecule type" value="Genomic_DNA"/>
</dbReference>
<dbReference type="PANTHER" id="PTHR34396">
    <property type="entry name" value="OS03G0264950 PROTEIN-RELATED"/>
    <property type="match status" value="1"/>
</dbReference>
<evidence type="ECO:0000256" key="3">
    <source>
        <dbReference type="ARBA" id="ARBA00022833"/>
    </source>
</evidence>
<feature type="region of interest" description="Disordered" evidence="4">
    <location>
        <begin position="40"/>
        <end position="75"/>
    </location>
</feature>
<evidence type="ECO:0000256" key="1">
    <source>
        <dbReference type="ARBA" id="ARBA00022723"/>
    </source>
</evidence>
<keyword evidence="2" id="KW-0863">Zinc-finger</keyword>